<evidence type="ECO:0000256" key="2">
    <source>
        <dbReference type="ARBA" id="ARBA00022980"/>
    </source>
</evidence>
<evidence type="ECO:0000256" key="3">
    <source>
        <dbReference type="ARBA" id="ARBA00023274"/>
    </source>
</evidence>
<proteinExistence type="inferred from homology"/>
<accession>C1KR84</accession>
<keyword evidence="3" id="KW-0687">Ribonucleoprotein</keyword>
<dbReference type="Gene3D" id="3.30.1370.30">
    <property type="match status" value="1"/>
</dbReference>
<dbReference type="EMBL" id="FJ858268">
    <property type="protein sequence ID" value="ACO50716.1"/>
    <property type="molecule type" value="Genomic_DNA"/>
</dbReference>
<dbReference type="Pfam" id="PF00410">
    <property type="entry name" value="Ribosomal_S8"/>
    <property type="match status" value="1"/>
</dbReference>
<keyword evidence="2 4" id="KW-0689">Ribosomal protein</keyword>
<keyword evidence="4" id="KW-0496">Mitochondrion</keyword>
<organism evidence="4">
    <name type="scientific">Micromonas pusilla (strain CCMP1545)</name>
    <name type="common">Picoplanktonic green alga</name>
    <dbReference type="NCBI Taxonomy" id="564608"/>
    <lineage>
        <taxon>Eukaryota</taxon>
        <taxon>Viridiplantae</taxon>
        <taxon>Chlorophyta</taxon>
        <taxon>Mamiellophyceae</taxon>
        <taxon>Mamiellales</taxon>
        <taxon>Mamiellaceae</taxon>
        <taxon>Micromonas</taxon>
    </lineage>
</organism>
<dbReference type="AlphaFoldDB" id="C1KR84"/>
<dbReference type="SUPFAM" id="SSF56047">
    <property type="entry name" value="Ribosomal protein S8"/>
    <property type="match status" value="1"/>
</dbReference>
<geneLocation type="mitochondrion" evidence="4"/>
<reference evidence="4" key="1">
    <citation type="submission" date="2009-03" db="EMBL/GenBank/DDBJ databases">
        <title>Green evolution and dynamic adaptations revealed by genomes of the marine picoeukaryotes Micromonas.</title>
        <authorList>
            <person name="Worden A.Z."/>
            <person name="Lee J.-H."/>
            <person name="Mock T."/>
            <person name="Rouze P."/>
            <person name="Simmons M.P."/>
            <person name="Aerts A.L."/>
            <person name="Allen A.E."/>
            <person name="Cuvelier M.L."/>
            <person name="Derelle E."/>
            <person name="Everett M.V."/>
            <person name="Foulon E."/>
            <person name="Grimwood J."/>
            <person name="Gundlach H."/>
            <person name="Henrissat B."/>
            <person name="Napoli C."/>
            <person name="McDonald S.M."/>
            <person name="Schnitzler Parker M."/>
            <person name="Rombauts S."/>
            <person name="Salamov A."/>
            <person name="Von Dassow P."/>
            <person name="Badger J.H."/>
            <person name="Coutinho P.M."/>
            <person name="Demir E."/>
            <person name="Dubchak I."/>
            <person name="Gentemann C."/>
            <person name="Eikrem W."/>
            <person name="Gready J.E."/>
            <person name="John U."/>
            <person name="Lanier W."/>
            <person name="Lindquist E.A."/>
            <person name="Lucas S."/>
            <person name="Mayer K.F.X."/>
            <person name="Moreau H."/>
            <person name="Not F."/>
            <person name="Otillar R."/>
            <person name="Panaud O."/>
            <person name="Pangilinan J."/>
            <person name="Paulsen I."/>
            <person name="Piegu B."/>
            <person name="Poliakov A."/>
            <person name="Robbens S."/>
            <person name="Schmutz J."/>
            <person name="Toulza E."/>
            <person name="Wyss T."/>
            <person name="Zelensky A."/>
            <person name="Zhou K."/>
            <person name="Armbrust E.V."/>
            <person name="Bhattacharya D."/>
            <person name="Goodenough U.W."/>
            <person name="Van de Peer Y."/>
            <person name="Grigoriev I.V."/>
        </authorList>
    </citation>
    <scope>NUCLEOTIDE SEQUENCE</scope>
    <source>
        <strain evidence="4">CCMP1545</strain>
    </source>
</reference>
<evidence type="ECO:0000313" key="4">
    <source>
        <dbReference type="EMBL" id="ACO50716.1"/>
    </source>
</evidence>
<dbReference type="GO" id="GO:0005840">
    <property type="term" value="C:ribosome"/>
    <property type="evidence" value="ECO:0007669"/>
    <property type="project" value="UniProtKB-KW"/>
</dbReference>
<evidence type="ECO:0000256" key="1">
    <source>
        <dbReference type="ARBA" id="ARBA00006471"/>
    </source>
</evidence>
<dbReference type="GO" id="GO:0006412">
    <property type="term" value="P:translation"/>
    <property type="evidence" value="ECO:0007669"/>
    <property type="project" value="InterPro"/>
</dbReference>
<dbReference type="GO" id="GO:0003735">
    <property type="term" value="F:structural constituent of ribosome"/>
    <property type="evidence" value="ECO:0007669"/>
    <property type="project" value="InterPro"/>
</dbReference>
<gene>
    <name evidence="4" type="ORF">MicpuC_mit8</name>
</gene>
<dbReference type="InterPro" id="IPR035987">
    <property type="entry name" value="Ribosomal_uS8_sf"/>
</dbReference>
<name>C1KR84_MICPC</name>
<sequence length="126" mass="13440">MRSLHHLCASVHNGRKAKKVTISLTYSTLLWKVVSVLGSAGYLQGFGLMEYNGVRKIILRPDLQGVTLVAPKGSPTAQPISWADLCASQTLSTTIMSTTLGVMTCEQAKAYKIGGLPLLTVGPPRA</sequence>
<dbReference type="GO" id="GO:1990904">
    <property type="term" value="C:ribonucleoprotein complex"/>
    <property type="evidence" value="ECO:0007669"/>
    <property type="project" value="UniProtKB-KW"/>
</dbReference>
<dbReference type="InterPro" id="IPR000630">
    <property type="entry name" value="Ribosomal_uS8"/>
</dbReference>
<protein>
    <submittedName>
        <fullName evidence="4">Ribosomal protein S8</fullName>
    </submittedName>
</protein>
<dbReference type="Gene3D" id="3.30.1490.10">
    <property type="match status" value="1"/>
</dbReference>
<comment type="similarity">
    <text evidence="1">Belongs to the universal ribosomal protein uS8 family.</text>
</comment>